<keyword evidence="1" id="KW-0678">Repressor</keyword>
<dbReference type="Proteomes" id="UP000637359">
    <property type="component" value="Unassembled WGS sequence"/>
</dbReference>
<protein>
    <submittedName>
        <fullName evidence="5">TetR family transcriptional regulator</fullName>
    </submittedName>
</protein>
<dbReference type="PROSITE" id="PS50977">
    <property type="entry name" value="HTH_TETR_2"/>
    <property type="match status" value="1"/>
</dbReference>
<proteinExistence type="predicted"/>
<dbReference type="PANTHER" id="PTHR43479:SF8">
    <property type="entry name" value="TRANSCRIPTIONAL REGULATOR, TETR FAMILY"/>
    <property type="match status" value="1"/>
</dbReference>
<dbReference type="InterPro" id="IPR001647">
    <property type="entry name" value="HTH_TetR"/>
</dbReference>
<dbReference type="SUPFAM" id="SSF46689">
    <property type="entry name" value="Homeodomain-like"/>
    <property type="match status" value="1"/>
</dbReference>
<dbReference type="PRINTS" id="PR00455">
    <property type="entry name" value="HTHTETR"/>
</dbReference>
<dbReference type="InterPro" id="IPR041603">
    <property type="entry name" value="YvdT_C"/>
</dbReference>
<dbReference type="AlphaFoldDB" id="A0A923L6F1"/>
<evidence type="ECO:0000313" key="6">
    <source>
        <dbReference type="Proteomes" id="UP000637359"/>
    </source>
</evidence>
<evidence type="ECO:0000256" key="1">
    <source>
        <dbReference type="ARBA" id="ARBA00022491"/>
    </source>
</evidence>
<comment type="caution">
    <text evidence="5">The sequence shown here is derived from an EMBL/GenBank/DDBJ whole genome shotgun (WGS) entry which is preliminary data.</text>
</comment>
<dbReference type="EMBL" id="JACOOL010000007">
    <property type="protein sequence ID" value="MBC5637299.1"/>
    <property type="molecule type" value="Genomic_DNA"/>
</dbReference>
<dbReference type="InterPro" id="IPR009057">
    <property type="entry name" value="Homeodomain-like_sf"/>
</dbReference>
<dbReference type="Pfam" id="PF17934">
    <property type="entry name" value="TetR_C_26"/>
    <property type="match status" value="1"/>
</dbReference>
<name>A0A923L6F1_9BACI</name>
<evidence type="ECO:0000256" key="2">
    <source>
        <dbReference type="ARBA" id="ARBA00023125"/>
    </source>
</evidence>
<evidence type="ECO:0000259" key="4">
    <source>
        <dbReference type="PROSITE" id="PS50977"/>
    </source>
</evidence>
<organism evidence="5 6">
    <name type="scientific">Ornithinibacillus hominis</name>
    <dbReference type="NCBI Taxonomy" id="2763055"/>
    <lineage>
        <taxon>Bacteria</taxon>
        <taxon>Bacillati</taxon>
        <taxon>Bacillota</taxon>
        <taxon>Bacilli</taxon>
        <taxon>Bacillales</taxon>
        <taxon>Bacillaceae</taxon>
        <taxon>Ornithinibacillus</taxon>
    </lineage>
</organism>
<keyword evidence="2 3" id="KW-0238">DNA-binding</keyword>
<sequence>MDNKKERIIHAAMDVFTEKGLEKTKVSDIVKKAGIAQGTFYIYFSSKLSVVPSIAEVMVEKTLSEIIKKVNKNDPFSEQMKDVIDVAFSVTKEYRQIFALVYAGLASTDYLQEWEALYSQYYSWMSRFLGEAKEAGTLRQNLDPDQTAVLLIDLIESAAEQTFLYSHGDKDMEAIKKKEVWEFSMYGLGVKIEQNN</sequence>
<reference evidence="5" key="1">
    <citation type="submission" date="2020-08" db="EMBL/GenBank/DDBJ databases">
        <title>Genome public.</title>
        <authorList>
            <person name="Liu C."/>
            <person name="Sun Q."/>
        </authorList>
    </citation>
    <scope>NUCLEOTIDE SEQUENCE</scope>
    <source>
        <strain evidence="5">BX22</strain>
    </source>
</reference>
<dbReference type="InterPro" id="IPR050624">
    <property type="entry name" value="HTH-type_Tx_Regulator"/>
</dbReference>
<accession>A0A923L6F1</accession>
<gene>
    <name evidence="5" type="ORF">H8S33_10835</name>
</gene>
<dbReference type="Pfam" id="PF00440">
    <property type="entry name" value="TetR_N"/>
    <property type="match status" value="1"/>
</dbReference>
<dbReference type="Gene3D" id="1.10.357.10">
    <property type="entry name" value="Tetracycline Repressor, domain 2"/>
    <property type="match status" value="1"/>
</dbReference>
<feature type="domain" description="HTH tetR-type" evidence="4">
    <location>
        <begin position="2"/>
        <end position="62"/>
    </location>
</feature>
<evidence type="ECO:0000313" key="5">
    <source>
        <dbReference type="EMBL" id="MBC5637299.1"/>
    </source>
</evidence>
<dbReference type="InterPro" id="IPR036271">
    <property type="entry name" value="Tet_transcr_reg_TetR-rel_C_sf"/>
</dbReference>
<dbReference type="SUPFAM" id="SSF48498">
    <property type="entry name" value="Tetracyclin repressor-like, C-terminal domain"/>
    <property type="match status" value="1"/>
</dbReference>
<dbReference type="RefSeq" id="WP_186870012.1">
    <property type="nucleotide sequence ID" value="NZ_JACOOL010000007.1"/>
</dbReference>
<keyword evidence="6" id="KW-1185">Reference proteome</keyword>
<dbReference type="GO" id="GO:0003677">
    <property type="term" value="F:DNA binding"/>
    <property type="evidence" value="ECO:0007669"/>
    <property type="project" value="UniProtKB-UniRule"/>
</dbReference>
<dbReference type="PANTHER" id="PTHR43479">
    <property type="entry name" value="ACREF/ENVCD OPERON REPRESSOR-RELATED"/>
    <property type="match status" value="1"/>
</dbReference>
<evidence type="ECO:0000256" key="3">
    <source>
        <dbReference type="PROSITE-ProRule" id="PRU00335"/>
    </source>
</evidence>
<feature type="DNA-binding region" description="H-T-H motif" evidence="3">
    <location>
        <begin position="25"/>
        <end position="44"/>
    </location>
</feature>